<organism evidence="1 2">
    <name type="scientific">Eumeta variegata</name>
    <name type="common">Bagworm moth</name>
    <name type="synonym">Eumeta japonica</name>
    <dbReference type="NCBI Taxonomy" id="151549"/>
    <lineage>
        <taxon>Eukaryota</taxon>
        <taxon>Metazoa</taxon>
        <taxon>Ecdysozoa</taxon>
        <taxon>Arthropoda</taxon>
        <taxon>Hexapoda</taxon>
        <taxon>Insecta</taxon>
        <taxon>Pterygota</taxon>
        <taxon>Neoptera</taxon>
        <taxon>Endopterygota</taxon>
        <taxon>Lepidoptera</taxon>
        <taxon>Glossata</taxon>
        <taxon>Ditrysia</taxon>
        <taxon>Tineoidea</taxon>
        <taxon>Psychidae</taxon>
        <taxon>Oiketicinae</taxon>
        <taxon>Eumeta</taxon>
    </lineage>
</organism>
<dbReference type="AlphaFoldDB" id="A0A4C1XKJ9"/>
<name>A0A4C1XKJ9_EUMVA</name>
<keyword evidence="2" id="KW-1185">Reference proteome</keyword>
<sequence length="115" mass="12819">MRVIQYNVVNTPVTSRGARRLPEVRNVHRQRLRPDTTITSDAVLSTPLSLASIILTPFGTRTRRQDRSVYARIRSRNDIGGGRACRNVRDANRISMGGARGARAAPPNLITAERR</sequence>
<proteinExistence type="predicted"/>
<evidence type="ECO:0000313" key="1">
    <source>
        <dbReference type="EMBL" id="GBP63044.1"/>
    </source>
</evidence>
<protein>
    <submittedName>
        <fullName evidence="1">Uncharacterized protein</fullName>
    </submittedName>
</protein>
<comment type="caution">
    <text evidence="1">The sequence shown here is derived from an EMBL/GenBank/DDBJ whole genome shotgun (WGS) entry which is preliminary data.</text>
</comment>
<evidence type="ECO:0000313" key="2">
    <source>
        <dbReference type="Proteomes" id="UP000299102"/>
    </source>
</evidence>
<accession>A0A4C1XKJ9</accession>
<dbReference type="EMBL" id="BGZK01000857">
    <property type="protein sequence ID" value="GBP63044.1"/>
    <property type="molecule type" value="Genomic_DNA"/>
</dbReference>
<gene>
    <name evidence="1" type="ORF">EVAR_87416_1</name>
</gene>
<reference evidence="1 2" key="1">
    <citation type="journal article" date="2019" name="Commun. Biol.">
        <title>The bagworm genome reveals a unique fibroin gene that provides high tensile strength.</title>
        <authorList>
            <person name="Kono N."/>
            <person name="Nakamura H."/>
            <person name="Ohtoshi R."/>
            <person name="Tomita M."/>
            <person name="Numata K."/>
            <person name="Arakawa K."/>
        </authorList>
    </citation>
    <scope>NUCLEOTIDE SEQUENCE [LARGE SCALE GENOMIC DNA]</scope>
</reference>
<dbReference type="Proteomes" id="UP000299102">
    <property type="component" value="Unassembled WGS sequence"/>
</dbReference>